<dbReference type="GO" id="GO:0005789">
    <property type="term" value="C:endoplasmic reticulum membrane"/>
    <property type="evidence" value="ECO:0007669"/>
    <property type="project" value="UniProtKB-SubCell"/>
</dbReference>
<keyword evidence="7" id="KW-0479">Metal-binding</keyword>
<keyword evidence="6" id="KW-0349">Heme</keyword>
<feature type="chain" id="PRO_5034880157" description="unspecific monooxygenase" evidence="14">
    <location>
        <begin position="26"/>
        <end position="153"/>
    </location>
</feature>
<comment type="cofactor">
    <cofactor evidence="1">
        <name>heme</name>
        <dbReference type="ChEBI" id="CHEBI:30413"/>
    </cofactor>
</comment>
<keyword evidence="8" id="KW-0256">Endoplasmic reticulum</keyword>
<comment type="subcellular location">
    <subcellularLocation>
        <location evidence="3">Endoplasmic reticulum membrane</location>
        <topology evidence="3">Peripheral membrane protein</topology>
    </subcellularLocation>
    <subcellularLocation>
        <location evidence="2">Microsome membrane</location>
        <topology evidence="2">Peripheral membrane protein</topology>
    </subcellularLocation>
</comment>
<sequence>MGLVVVLVLGLSCLLLLSLWKQSSGKGKLPPGPTPLPILGNILQLDIKDISKSLSNLSKLYGPVFTVYFDFKPAVVLHGYEAMKEALIAAGEEFSGRGHFPMAERVNKGHGRGSHFFFFPHSVNVGYLFQNISPGNTCQVDRVGMLSPCPYGA</sequence>
<keyword evidence="11" id="KW-0408">Iron</keyword>
<evidence type="ECO:0000256" key="9">
    <source>
        <dbReference type="ARBA" id="ARBA00022848"/>
    </source>
</evidence>
<dbReference type="PANTHER" id="PTHR24300:SF423">
    <property type="entry name" value="CYTOCHROME P450 2C18"/>
    <property type="match status" value="1"/>
</dbReference>
<dbReference type="GO" id="GO:0016712">
    <property type="term" value="F:oxidoreductase activity, acting on paired donors, with incorporation or reduction of molecular oxygen, reduced flavin or flavoprotein as one donor, and incorporation of one atom of oxygen"/>
    <property type="evidence" value="ECO:0007669"/>
    <property type="project" value="UniProtKB-EC"/>
</dbReference>
<evidence type="ECO:0000256" key="6">
    <source>
        <dbReference type="ARBA" id="ARBA00022617"/>
    </source>
</evidence>
<dbReference type="Gene3D" id="1.10.630.10">
    <property type="entry name" value="Cytochrome P450"/>
    <property type="match status" value="1"/>
</dbReference>
<dbReference type="PANTHER" id="PTHR24300">
    <property type="entry name" value="CYTOCHROME P450 508A4-RELATED"/>
    <property type="match status" value="1"/>
</dbReference>
<evidence type="ECO:0000256" key="1">
    <source>
        <dbReference type="ARBA" id="ARBA00001971"/>
    </source>
</evidence>
<comment type="similarity">
    <text evidence="4">Belongs to the cytochrome P450 family.</text>
</comment>
<dbReference type="PRINTS" id="PR00463">
    <property type="entry name" value="EP450I"/>
</dbReference>
<dbReference type="Pfam" id="PF00067">
    <property type="entry name" value="p450"/>
    <property type="match status" value="1"/>
</dbReference>
<feature type="signal peptide" evidence="14">
    <location>
        <begin position="1"/>
        <end position="25"/>
    </location>
</feature>
<protein>
    <recommendedName>
        <fullName evidence="5">unspecific monooxygenase</fullName>
        <ecNumber evidence="5">1.14.14.1</ecNumber>
    </recommendedName>
</protein>
<keyword evidence="13" id="KW-0472">Membrane</keyword>
<evidence type="ECO:0000256" key="5">
    <source>
        <dbReference type="ARBA" id="ARBA00012109"/>
    </source>
</evidence>
<evidence type="ECO:0000256" key="7">
    <source>
        <dbReference type="ARBA" id="ARBA00022723"/>
    </source>
</evidence>
<dbReference type="SUPFAM" id="SSF48264">
    <property type="entry name" value="Cytochrome P450"/>
    <property type="match status" value="1"/>
</dbReference>
<accession>A0A8D0NNB6</accession>
<evidence type="ECO:0000256" key="13">
    <source>
        <dbReference type="ARBA" id="ARBA00023136"/>
    </source>
</evidence>
<dbReference type="AlphaFoldDB" id="A0A8D0NNB6"/>
<dbReference type="InterPro" id="IPR050182">
    <property type="entry name" value="Cytochrome_P450_fam2"/>
</dbReference>
<dbReference type="EC" id="1.14.14.1" evidence="5"/>
<evidence type="ECO:0000256" key="8">
    <source>
        <dbReference type="ARBA" id="ARBA00022824"/>
    </source>
</evidence>
<dbReference type="GO" id="GO:0005506">
    <property type="term" value="F:iron ion binding"/>
    <property type="evidence" value="ECO:0007669"/>
    <property type="project" value="InterPro"/>
</dbReference>
<dbReference type="Ensembl" id="ENSSSCT00015053649.1">
    <property type="protein sequence ID" value="ENSSSCP00015021508.1"/>
    <property type="gene ID" value="ENSSSCG00015040282.1"/>
</dbReference>
<evidence type="ECO:0000256" key="11">
    <source>
        <dbReference type="ARBA" id="ARBA00023004"/>
    </source>
</evidence>
<organism evidence="15 16">
    <name type="scientific">Sus scrofa</name>
    <name type="common">Pig</name>
    <dbReference type="NCBI Taxonomy" id="9823"/>
    <lineage>
        <taxon>Eukaryota</taxon>
        <taxon>Metazoa</taxon>
        <taxon>Chordata</taxon>
        <taxon>Craniata</taxon>
        <taxon>Vertebrata</taxon>
        <taxon>Euteleostomi</taxon>
        <taxon>Mammalia</taxon>
        <taxon>Eutheria</taxon>
        <taxon>Laurasiatheria</taxon>
        <taxon>Artiodactyla</taxon>
        <taxon>Suina</taxon>
        <taxon>Suidae</taxon>
        <taxon>Sus</taxon>
    </lineage>
</organism>
<dbReference type="GO" id="GO:0020037">
    <property type="term" value="F:heme binding"/>
    <property type="evidence" value="ECO:0007669"/>
    <property type="project" value="InterPro"/>
</dbReference>
<evidence type="ECO:0000256" key="3">
    <source>
        <dbReference type="ARBA" id="ARBA00004406"/>
    </source>
</evidence>
<dbReference type="Proteomes" id="UP000694726">
    <property type="component" value="Unplaced"/>
</dbReference>
<name>A0A8D0NNB6_PIG</name>
<evidence type="ECO:0000313" key="16">
    <source>
        <dbReference type="Proteomes" id="UP000694726"/>
    </source>
</evidence>
<reference evidence="15" key="1">
    <citation type="submission" date="2025-08" db="UniProtKB">
        <authorList>
            <consortium name="Ensembl"/>
        </authorList>
    </citation>
    <scope>IDENTIFICATION</scope>
</reference>
<keyword evidence="10" id="KW-0560">Oxidoreductase</keyword>
<evidence type="ECO:0000256" key="12">
    <source>
        <dbReference type="ARBA" id="ARBA00023033"/>
    </source>
</evidence>
<keyword evidence="9" id="KW-0492">Microsome</keyword>
<dbReference type="InterPro" id="IPR002401">
    <property type="entry name" value="Cyt_P450_E_grp-I"/>
</dbReference>
<evidence type="ECO:0000256" key="14">
    <source>
        <dbReference type="SAM" id="SignalP"/>
    </source>
</evidence>
<proteinExistence type="inferred from homology"/>
<dbReference type="InterPro" id="IPR036396">
    <property type="entry name" value="Cyt_P450_sf"/>
</dbReference>
<keyword evidence="14" id="KW-0732">Signal</keyword>
<evidence type="ECO:0000313" key="15">
    <source>
        <dbReference type="Ensembl" id="ENSSSCP00015021508.1"/>
    </source>
</evidence>
<evidence type="ECO:0000256" key="2">
    <source>
        <dbReference type="ARBA" id="ARBA00004174"/>
    </source>
</evidence>
<keyword evidence="12" id="KW-0503">Monooxygenase</keyword>
<dbReference type="InterPro" id="IPR001128">
    <property type="entry name" value="Cyt_P450"/>
</dbReference>
<evidence type="ECO:0000256" key="10">
    <source>
        <dbReference type="ARBA" id="ARBA00023002"/>
    </source>
</evidence>
<evidence type="ECO:0000256" key="4">
    <source>
        <dbReference type="ARBA" id="ARBA00010617"/>
    </source>
</evidence>